<dbReference type="InterPro" id="IPR050261">
    <property type="entry name" value="FrsA_esterase"/>
</dbReference>
<dbReference type="InterPro" id="IPR029058">
    <property type="entry name" value="AB_hydrolase_fold"/>
</dbReference>
<sequence>MNAPRPLPRILLALCALALIITAWWQVLSLEDGILERQVIRDGVPVTLVLPAKRSGPIPGVVVAHGFAGSGRLMQTWALALADAGMAVALPDLSGHGANRKPLDWWNDPDQFRRDVQSALTELAQQPEVDTGRLALLGHSLGAGAVIAAAREAQPPVQAVVAVSPGPAEVNATHPPNLLLMAGALEGPFRAAAESLLQEAGGEGGRMEQGTARDLFIVPGSEHVGVLFSARSHDASVDWLTRVFGLDPPAGAPPSPLLWWVLHLVAVVVLWRALAPLVADPDRRRIDADEATRQGRNQRPLVRAAIASAAATLGLFGIGLGIHLDGIGGIVVGPQFALWLALAGGVWMLLGTRPPLPQWRDLVWGLALLAALVLAFGALGALLWIPWWPPLHRLPYLPVLALLILPWAVALATALQGRGGWRGLGTGLGIALITLVGMGLAAAVVEGMQFLFIVLPLLPAMLALPLLLSRPVQRPWADGIALAGFLGWTLAAMFPLV</sequence>
<feature type="transmembrane region" description="Helical" evidence="2">
    <location>
        <begin position="257"/>
        <end position="279"/>
    </location>
</feature>
<feature type="transmembrane region" description="Helical" evidence="2">
    <location>
        <begin position="362"/>
        <end position="384"/>
    </location>
</feature>
<feature type="transmembrane region" description="Helical" evidence="2">
    <location>
        <begin position="480"/>
        <end position="496"/>
    </location>
</feature>
<dbReference type="Gene3D" id="3.40.50.1820">
    <property type="entry name" value="alpha/beta hydrolase"/>
    <property type="match status" value="1"/>
</dbReference>
<reference evidence="4 5" key="1">
    <citation type="submission" date="2016-10" db="EMBL/GenBank/DDBJ databases">
        <authorList>
            <person name="de Groot N.N."/>
        </authorList>
    </citation>
    <scope>NUCLEOTIDE SEQUENCE [LARGE SCALE GENOMIC DNA]</scope>
    <source>
        <strain evidence="4 5">DSM 4180</strain>
    </source>
</reference>
<name>A0A1I4PNC3_ECTMO</name>
<accession>A0A1I4PNC3</accession>
<dbReference type="RefSeq" id="WP_090483483.1">
    <property type="nucleotide sequence ID" value="NZ_FOUO01000002.1"/>
</dbReference>
<dbReference type="GO" id="GO:0052689">
    <property type="term" value="F:carboxylic ester hydrolase activity"/>
    <property type="evidence" value="ECO:0007669"/>
    <property type="project" value="UniProtKB-ARBA"/>
</dbReference>
<dbReference type="SUPFAM" id="SSF53474">
    <property type="entry name" value="alpha/beta-Hydrolases"/>
    <property type="match status" value="1"/>
</dbReference>
<organism evidence="4 5">
    <name type="scientific">Ectothiorhodospira mobilis</name>
    <dbReference type="NCBI Taxonomy" id="195064"/>
    <lineage>
        <taxon>Bacteria</taxon>
        <taxon>Pseudomonadati</taxon>
        <taxon>Pseudomonadota</taxon>
        <taxon>Gammaproteobacteria</taxon>
        <taxon>Chromatiales</taxon>
        <taxon>Ectothiorhodospiraceae</taxon>
        <taxon>Ectothiorhodospira</taxon>
    </lineage>
</organism>
<protein>
    <submittedName>
        <fullName evidence="4">Serine aminopeptidase, S33</fullName>
    </submittedName>
</protein>
<feature type="transmembrane region" description="Helical" evidence="2">
    <location>
        <begin position="300"/>
        <end position="324"/>
    </location>
</feature>
<dbReference type="Pfam" id="PF12146">
    <property type="entry name" value="Hydrolase_4"/>
    <property type="match status" value="1"/>
</dbReference>
<feature type="transmembrane region" description="Helical" evidence="2">
    <location>
        <begin position="450"/>
        <end position="468"/>
    </location>
</feature>
<dbReference type="AlphaFoldDB" id="A0A1I4PNC3"/>
<evidence type="ECO:0000313" key="4">
    <source>
        <dbReference type="EMBL" id="SFM29010.1"/>
    </source>
</evidence>
<keyword evidence="4" id="KW-0645">Protease</keyword>
<feature type="transmembrane region" description="Helical" evidence="2">
    <location>
        <begin position="330"/>
        <end position="350"/>
    </location>
</feature>
<dbReference type="EMBL" id="FOUO01000002">
    <property type="protein sequence ID" value="SFM29010.1"/>
    <property type="molecule type" value="Genomic_DNA"/>
</dbReference>
<keyword evidence="2" id="KW-0472">Membrane</keyword>
<dbReference type="PANTHER" id="PTHR22946">
    <property type="entry name" value="DIENELACTONE HYDROLASE DOMAIN-CONTAINING PROTEIN-RELATED"/>
    <property type="match status" value="1"/>
</dbReference>
<feature type="transmembrane region" description="Helical" evidence="2">
    <location>
        <begin position="427"/>
        <end position="444"/>
    </location>
</feature>
<dbReference type="PANTHER" id="PTHR22946:SF9">
    <property type="entry name" value="POLYKETIDE TRANSFERASE AF380"/>
    <property type="match status" value="1"/>
</dbReference>
<feature type="domain" description="Serine aminopeptidase S33" evidence="3">
    <location>
        <begin position="61"/>
        <end position="171"/>
    </location>
</feature>
<keyword evidence="4" id="KW-0031">Aminopeptidase</keyword>
<keyword evidence="2" id="KW-0812">Transmembrane</keyword>
<evidence type="ECO:0000256" key="2">
    <source>
        <dbReference type="SAM" id="Phobius"/>
    </source>
</evidence>
<keyword evidence="5" id="KW-1185">Reference proteome</keyword>
<proteinExistence type="predicted"/>
<keyword evidence="1" id="KW-0378">Hydrolase</keyword>
<dbReference type="GO" id="GO:0004177">
    <property type="term" value="F:aminopeptidase activity"/>
    <property type="evidence" value="ECO:0007669"/>
    <property type="project" value="UniProtKB-KW"/>
</dbReference>
<evidence type="ECO:0000256" key="1">
    <source>
        <dbReference type="ARBA" id="ARBA00022801"/>
    </source>
</evidence>
<feature type="transmembrane region" description="Helical" evidence="2">
    <location>
        <begin position="396"/>
        <end position="415"/>
    </location>
</feature>
<dbReference type="Proteomes" id="UP000199556">
    <property type="component" value="Unassembled WGS sequence"/>
</dbReference>
<evidence type="ECO:0000259" key="3">
    <source>
        <dbReference type="Pfam" id="PF12146"/>
    </source>
</evidence>
<dbReference type="InterPro" id="IPR022742">
    <property type="entry name" value="Hydrolase_4"/>
</dbReference>
<dbReference type="OrthoDB" id="504769at2"/>
<keyword evidence="2" id="KW-1133">Transmembrane helix</keyword>
<dbReference type="STRING" id="195064.SAMN05421721_10260"/>
<evidence type="ECO:0000313" key="5">
    <source>
        <dbReference type="Proteomes" id="UP000199556"/>
    </source>
</evidence>
<gene>
    <name evidence="4" type="ORF">SAMN05421721_10260</name>
</gene>